<evidence type="ECO:0000313" key="3">
    <source>
        <dbReference type="EMBL" id="OKP09537.1"/>
    </source>
</evidence>
<reference evidence="3 4" key="1">
    <citation type="submission" date="2016-10" db="EMBL/GenBank/DDBJ databases">
        <title>Genome sequence of the ascomycete fungus Penicillium subrubescens.</title>
        <authorList>
            <person name="De Vries R.P."/>
            <person name="Peng M."/>
            <person name="Dilokpimol A."/>
            <person name="Hilden K."/>
            <person name="Makela M.R."/>
            <person name="Grigoriev I."/>
            <person name="Riley R."/>
            <person name="Granchi Z."/>
        </authorList>
    </citation>
    <scope>NUCLEOTIDE SEQUENCE [LARGE SCALE GENOMIC DNA]</scope>
    <source>
        <strain evidence="3 4">CBS 132785</strain>
    </source>
</reference>
<dbReference type="Proteomes" id="UP000186955">
    <property type="component" value="Unassembled WGS sequence"/>
</dbReference>
<proteinExistence type="predicted"/>
<dbReference type="GO" id="GO:0005509">
    <property type="term" value="F:calcium ion binding"/>
    <property type="evidence" value="ECO:0007669"/>
    <property type="project" value="InterPro"/>
</dbReference>
<dbReference type="EMBL" id="MNBE01000503">
    <property type="protein sequence ID" value="OKP09537.1"/>
    <property type="molecule type" value="Genomic_DNA"/>
</dbReference>
<accession>A0A1Q5UAN9</accession>
<feature type="domain" description="Protein-arginine deiminase C-terminal" evidence="2">
    <location>
        <begin position="26"/>
        <end position="104"/>
    </location>
</feature>
<dbReference type="GO" id="GO:0005737">
    <property type="term" value="C:cytoplasm"/>
    <property type="evidence" value="ECO:0007669"/>
    <property type="project" value="InterPro"/>
</dbReference>
<protein>
    <recommendedName>
        <fullName evidence="2">Protein-arginine deiminase C-terminal domain-containing protein</fullName>
    </recommendedName>
</protein>
<dbReference type="AlphaFoldDB" id="A0A1Q5UAN9"/>
<comment type="caution">
    <text evidence="3">The sequence shown here is derived from an EMBL/GenBank/DDBJ whole genome shotgun (WGS) entry which is preliminary data.</text>
</comment>
<evidence type="ECO:0000256" key="1">
    <source>
        <dbReference type="SAM" id="SignalP"/>
    </source>
</evidence>
<name>A0A1Q5UAN9_9EURO</name>
<dbReference type="Gene3D" id="3.75.10.10">
    <property type="entry name" value="L-arginine/glycine Amidinotransferase, Chain A"/>
    <property type="match status" value="1"/>
</dbReference>
<sequence length="107" mass="11794">MLLATLLLVPGYIAPLETIPINVSDECLTSGCGDTRAFSFKAPSEVNLDEQELNSTISEILANENFTTINIYAQQHINANLHALLSEITLGPKEVIYVPTLFPQYEQ</sequence>
<organism evidence="3 4">
    <name type="scientific">Penicillium subrubescens</name>
    <dbReference type="NCBI Taxonomy" id="1316194"/>
    <lineage>
        <taxon>Eukaryota</taxon>
        <taxon>Fungi</taxon>
        <taxon>Dikarya</taxon>
        <taxon>Ascomycota</taxon>
        <taxon>Pezizomycotina</taxon>
        <taxon>Eurotiomycetes</taxon>
        <taxon>Eurotiomycetidae</taxon>
        <taxon>Eurotiales</taxon>
        <taxon>Aspergillaceae</taxon>
        <taxon>Penicillium</taxon>
    </lineage>
</organism>
<evidence type="ECO:0000313" key="4">
    <source>
        <dbReference type="Proteomes" id="UP000186955"/>
    </source>
</evidence>
<dbReference type="OrthoDB" id="5102063at2759"/>
<feature type="signal peptide" evidence="1">
    <location>
        <begin position="1"/>
        <end position="18"/>
    </location>
</feature>
<evidence type="ECO:0000259" key="2">
    <source>
        <dbReference type="Pfam" id="PF03068"/>
    </source>
</evidence>
<dbReference type="InterPro" id="IPR013530">
    <property type="entry name" value="PAD_C"/>
</dbReference>
<gene>
    <name evidence="3" type="ORF">PENSUB_5101</name>
</gene>
<dbReference type="STRING" id="1316194.A0A1Q5UAN9"/>
<keyword evidence="4" id="KW-1185">Reference proteome</keyword>
<dbReference type="GO" id="GO:0004668">
    <property type="term" value="F:protein-arginine deiminase activity"/>
    <property type="evidence" value="ECO:0007669"/>
    <property type="project" value="InterPro"/>
</dbReference>
<keyword evidence="1" id="KW-0732">Signal</keyword>
<dbReference type="Pfam" id="PF03068">
    <property type="entry name" value="PAD"/>
    <property type="match status" value="1"/>
</dbReference>
<dbReference type="SUPFAM" id="SSF55909">
    <property type="entry name" value="Pentein"/>
    <property type="match status" value="1"/>
</dbReference>
<feature type="chain" id="PRO_5012140653" description="Protein-arginine deiminase C-terminal domain-containing protein" evidence="1">
    <location>
        <begin position="19"/>
        <end position="107"/>
    </location>
</feature>